<dbReference type="InterPro" id="IPR023236">
    <property type="entry name" value="OTULINL"/>
</dbReference>
<evidence type="ECO:0000313" key="6">
    <source>
        <dbReference type="EMBL" id="KAK1806466.1"/>
    </source>
</evidence>
<dbReference type="EMBL" id="JAROKS010000001">
    <property type="protein sequence ID" value="KAK1806466.1"/>
    <property type="molecule type" value="Genomic_DNA"/>
</dbReference>
<evidence type="ECO:0000259" key="5">
    <source>
        <dbReference type="Pfam" id="PF09811"/>
    </source>
</evidence>
<feature type="compositionally biased region" description="Basic and acidic residues" evidence="4">
    <location>
        <begin position="288"/>
        <end position="298"/>
    </location>
</feature>
<evidence type="ECO:0000256" key="4">
    <source>
        <dbReference type="SAM" id="MobiDB-lite"/>
    </source>
</evidence>
<feature type="region of interest" description="Disordered" evidence="4">
    <location>
        <begin position="498"/>
        <end position="519"/>
    </location>
</feature>
<dbReference type="GO" id="GO:0005737">
    <property type="term" value="C:cytoplasm"/>
    <property type="evidence" value="ECO:0007669"/>
    <property type="project" value="UniProtKB-SubCell"/>
</dbReference>
<evidence type="ECO:0000256" key="3">
    <source>
        <dbReference type="ARBA" id="ARBA00022490"/>
    </source>
</evidence>
<feature type="region of interest" description="Disordered" evidence="4">
    <location>
        <begin position="534"/>
        <end position="602"/>
    </location>
</feature>
<feature type="region of interest" description="Disordered" evidence="4">
    <location>
        <begin position="274"/>
        <end position="301"/>
    </location>
</feature>
<name>A0AAD8ZWH9_9TELE</name>
<dbReference type="PANTHER" id="PTHR33662:SF3">
    <property type="entry name" value="FIBROUS SHEATH CABYR-BINDING PROTEIN-LIKE-RELATED"/>
    <property type="match status" value="1"/>
</dbReference>
<comment type="similarity">
    <text evidence="2">Belongs to the peptidase C65 family. Otulin subfamily.</text>
</comment>
<dbReference type="InterPro" id="IPR019191">
    <property type="entry name" value="Essential_protein_Yae1_N"/>
</dbReference>
<keyword evidence="3" id="KW-0963">Cytoplasm</keyword>
<feature type="compositionally biased region" description="Polar residues" evidence="4">
    <location>
        <begin position="681"/>
        <end position="691"/>
    </location>
</feature>
<keyword evidence="7" id="KW-1185">Reference proteome</keyword>
<feature type="region of interest" description="Disordered" evidence="4">
    <location>
        <begin position="620"/>
        <end position="740"/>
    </location>
</feature>
<organism evidence="6 7">
    <name type="scientific">Electrophorus voltai</name>
    <dbReference type="NCBI Taxonomy" id="2609070"/>
    <lineage>
        <taxon>Eukaryota</taxon>
        <taxon>Metazoa</taxon>
        <taxon>Chordata</taxon>
        <taxon>Craniata</taxon>
        <taxon>Vertebrata</taxon>
        <taxon>Euteleostomi</taxon>
        <taxon>Actinopterygii</taxon>
        <taxon>Neopterygii</taxon>
        <taxon>Teleostei</taxon>
        <taxon>Ostariophysi</taxon>
        <taxon>Gymnotiformes</taxon>
        <taxon>Gymnotoidei</taxon>
        <taxon>Gymnotidae</taxon>
        <taxon>Electrophorus</taxon>
    </lineage>
</organism>
<protein>
    <recommendedName>
        <fullName evidence="5">Essential protein Yae1 N-terminal domain-containing protein</fullName>
    </recommendedName>
</protein>
<dbReference type="Pfam" id="PF16218">
    <property type="entry name" value="Peptidase_C101"/>
    <property type="match status" value="1"/>
</dbReference>
<accession>A0AAD8ZWH9</accession>
<feature type="compositionally biased region" description="Basic and acidic residues" evidence="4">
    <location>
        <begin position="534"/>
        <end position="543"/>
    </location>
</feature>
<dbReference type="GO" id="GO:0004843">
    <property type="term" value="F:cysteine-type deubiquitinase activity"/>
    <property type="evidence" value="ECO:0007669"/>
    <property type="project" value="TreeGrafter"/>
</dbReference>
<reference evidence="6" key="1">
    <citation type="submission" date="2023-03" db="EMBL/GenBank/DDBJ databases">
        <title>Electrophorus voltai genome.</title>
        <authorList>
            <person name="Bian C."/>
        </authorList>
    </citation>
    <scope>NUCLEOTIDE SEQUENCE</scope>
    <source>
        <strain evidence="6">CB-2022</strain>
        <tissue evidence="6">Muscle</tissue>
    </source>
</reference>
<feature type="domain" description="Essential protein Yae1 N-terminal" evidence="5">
    <location>
        <begin position="125"/>
        <end position="163"/>
    </location>
</feature>
<dbReference type="PRINTS" id="PR02056">
    <property type="entry name" value="PROTEINF105A"/>
</dbReference>
<dbReference type="PANTHER" id="PTHR33662">
    <property type="entry name" value="OTU DEUBIQUITINASE WITH LINEAR LINKAGE-SPECIFICITY A-RELATED"/>
    <property type="match status" value="1"/>
</dbReference>
<feature type="compositionally biased region" description="Acidic residues" evidence="4">
    <location>
        <begin position="544"/>
        <end position="558"/>
    </location>
</feature>
<dbReference type="Pfam" id="PF09811">
    <property type="entry name" value="Yae1_N"/>
    <property type="match status" value="1"/>
</dbReference>
<comment type="subcellular location">
    <subcellularLocation>
        <location evidence="1">Cytoplasm</location>
    </subcellularLocation>
</comment>
<feature type="region of interest" description="Disordered" evidence="4">
    <location>
        <begin position="415"/>
        <end position="474"/>
    </location>
</feature>
<dbReference type="GO" id="GO:1990108">
    <property type="term" value="P:protein linear deubiquitination"/>
    <property type="evidence" value="ECO:0007669"/>
    <property type="project" value="TreeGrafter"/>
</dbReference>
<dbReference type="AlphaFoldDB" id="A0AAD8ZWH9"/>
<dbReference type="Proteomes" id="UP001239994">
    <property type="component" value="Unassembled WGS sequence"/>
</dbReference>
<evidence type="ECO:0000256" key="1">
    <source>
        <dbReference type="ARBA" id="ARBA00004496"/>
    </source>
</evidence>
<feature type="compositionally biased region" description="Basic and acidic residues" evidence="4">
    <location>
        <begin position="442"/>
        <end position="452"/>
    </location>
</feature>
<evidence type="ECO:0000313" key="7">
    <source>
        <dbReference type="Proteomes" id="UP001239994"/>
    </source>
</evidence>
<proteinExistence type="inferred from homology"/>
<feature type="compositionally biased region" description="Basic and acidic residues" evidence="4">
    <location>
        <begin position="415"/>
        <end position="428"/>
    </location>
</feature>
<dbReference type="InterPro" id="IPR023235">
    <property type="entry name" value="FAM105"/>
</dbReference>
<feature type="compositionally biased region" description="Basic and acidic residues" evidence="4">
    <location>
        <begin position="652"/>
        <end position="667"/>
    </location>
</feature>
<evidence type="ECO:0000256" key="2">
    <source>
        <dbReference type="ARBA" id="ARBA00010267"/>
    </source>
</evidence>
<feature type="non-terminal residue" evidence="6">
    <location>
        <position position="1120"/>
    </location>
</feature>
<dbReference type="PRINTS" id="PR02055">
    <property type="entry name" value="PROTEINF105"/>
</dbReference>
<gene>
    <name evidence="6" type="ORF">P4O66_004978</name>
</gene>
<sequence>QPRLIHSEKRKKMAAKGGNHMISVKTFRTKVRHYRRMTWVALYFTVARERAYGHSRRRNITGLDDVDHITMCIALCFYGEASVVRMMSWVKAVTSSDDVFDEDMDDISLQNKEWSSNMEKRTKDGFRDGVDAGKEASLQVGFNLGYREGAIKIKAVGQLKGIISAVQCWTQSRASGSAALSSVTELLRRVERHEEDLLEAMRRIQEQPPVSMSEVVGDLEELFVRGPRPNTRSTLFLFRRGKDAHNEKSSSSCDHTVDETRGLLNSDSKALGSVEGAEVQGDSLPKQVAEDRSKHEGEDAGPQVVTVLPDAVAKSPEAHAESSYSSVIQSLHTENSRAEQAHQSASLAGVYMTNNTGTTEETGEVPNTPLISTEVPIEVSTTEVTEETEAKMANGLAKMDEQVITVPGVQVAPLEETRSQEATAEKSPRVQGETEQEVSETDSEKTQSKEPAEVWVDEDTTQTKESTSKISMTDRHDAEDLLTLNDMVKNAAGVEMRTIEHRSAKPQVSSSEPASEMDVVEKDVSAQVISAEHAAELADHAEDTREEDMSSEMAEVTEDSLPSDAQEHSKQVSSPDMELSIEPTPHDIENGQPDNLGDLRDENTSNVDAALMLAALQETETAPTTRKEPLCIGSHAQLLPEPSSNISSIAEQVDKPESRDTAADQEKITLSIDKEEEVAESQLNSLDSSAPVQKPEFPETPSDAVEEDDAERKSEVRGPSEALSLDEHSQEEEESEAQRSAKAKQLAIVVQETIEKENSISHKGQKGEIILTSSHAVEVAVMPLTESESFADQKEQDESEDLYQGAEEIEKESLKEKRLKALLEITIPGVDESCSLAAVVDILAYSESEWKGNTAKSALIRKGYSEMSCSFSGLRRVRGDNYCALRATLFQVLATTTQTPAWLLEDDFTSLPEKLEAQEHLIGGWMFPLECNKVGEKENAVEKLKCYLELLQKKWQTAAETESPEEKQLACERTFQGREEEYGLLEALKLLMLARAVEFHSQMHAGQDVPVFCWLLFARDTSGNPRTFLTNHLSQVGFSGGLEQVEMFLLGYALQHTIQAFRLYMMDTEEFVTHYPDDHKQDWPCVSIVTEDDRHYNVPVRKAVQQQNNNDIAMLLPLMS</sequence>
<comment type="caution">
    <text evidence="6">The sequence shown here is derived from an EMBL/GenBank/DDBJ whole genome shotgun (WGS) entry which is preliminary data.</text>
</comment>